<feature type="binding site" evidence="11">
    <location>
        <position position="205"/>
    </location>
    <ligand>
        <name>Zn(2+)</name>
        <dbReference type="ChEBI" id="CHEBI:29105"/>
        <label>1</label>
    </ligand>
</feature>
<dbReference type="GO" id="GO:0005737">
    <property type="term" value="C:cytoplasm"/>
    <property type="evidence" value="ECO:0007669"/>
    <property type="project" value="UniProtKB-SubCell"/>
</dbReference>
<dbReference type="GO" id="GO:0051082">
    <property type="term" value="F:unfolded protein binding"/>
    <property type="evidence" value="ECO:0007669"/>
    <property type="project" value="UniProtKB-UniRule"/>
</dbReference>
<feature type="domain" description="CR-type" evidence="14">
    <location>
        <begin position="135"/>
        <end position="217"/>
    </location>
</feature>
<dbReference type="Gene3D" id="1.10.287.110">
    <property type="entry name" value="DnaJ domain"/>
    <property type="match status" value="1"/>
</dbReference>
<dbReference type="Pfam" id="PF01556">
    <property type="entry name" value="DnaJ_C"/>
    <property type="match status" value="1"/>
</dbReference>
<dbReference type="NCBIfam" id="TIGR02349">
    <property type="entry name" value="DnaJ_bact"/>
    <property type="match status" value="1"/>
</dbReference>
<evidence type="ECO:0000256" key="5">
    <source>
        <dbReference type="ARBA" id="ARBA00022771"/>
    </source>
</evidence>
<dbReference type="NCBIfam" id="NF008035">
    <property type="entry name" value="PRK10767.1"/>
    <property type="match status" value="1"/>
</dbReference>
<dbReference type="GO" id="GO:0031072">
    <property type="term" value="F:heat shock protein binding"/>
    <property type="evidence" value="ECO:0007669"/>
    <property type="project" value="InterPro"/>
</dbReference>
<proteinExistence type="inferred from homology"/>
<feature type="repeat" description="CXXCXGXG motif" evidence="11">
    <location>
        <begin position="165"/>
        <end position="172"/>
    </location>
</feature>
<keyword evidence="7 11" id="KW-0346">Stress response</keyword>
<dbReference type="AlphaFoldDB" id="A0A0G1PNT6"/>
<feature type="domain" description="J" evidence="13">
    <location>
        <begin position="4"/>
        <end position="66"/>
    </location>
</feature>
<evidence type="ECO:0000259" key="14">
    <source>
        <dbReference type="PROSITE" id="PS51188"/>
    </source>
</evidence>
<dbReference type="InterPro" id="IPR008971">
    <property type="entry name" value="HSP40/DnaJ_pept-bd"/>
</dbReference>
<feature type="repeat" description="CXXCXGXG motif" evidence="11">
    <location>
        <begin position="205"/>
        <end position="212"/>
    </location>
</feature>
<keyword evidence="8 11" id="KW-0143">Chaperone</keyword>
<dbReference type="SUPFAM" id="SSF46565">
    <property type="entry name" value="Chaperone J-domain"/>
    <property type="match status" value="1"/>
</dbReference>
<evidence type="ECO:0000313" key="15">
    <source>
        <dbReference type="EMBL" id="KKU34431.1"/>
    </source>
</evidence>
<keyword evidence="2 11" id="KW-0235">DNA replication</keyword>
<evidence type="ECO:0000256" key="8">
    <source>
        <dbReference type="ARBA" id="ARBA00023186"/>
    </source>
</evidence>
<evidence type="ECO:0000256" key="1">
    <source>
        <dbReference type="ARBA" id="ARBA00022490"/>
    </source>
</evidence>
<keyword evidence="5 11" id="KW-0863">Zinc-finger</keyword>
<dbReference type="InterPro" id="IPR036410">
    <property type="entry name" value="HSP_DnaJ_Cys-rich_dom_sf"/>
</dbReference>
<dbReference type="PROSITE" id="PS50076">
    <property type="entry name" value="DNAJ_2"/>
    <property type="match status" value="1"/>
</dbReference>
<feature type="binding site" evidence="11">
    <location>
        <position position="148"/>
    </location>
    <ligand>
        <name>Zn(2+)</name>
        <dbReference type="ChEBI" id="CHEBI:29105"/>
        <label>1</label>
    </ligand>
</feature>
<feature type="binding site" evidence="11">
    <location>
        <position position="191"/>
    </location>
    <ligand>
        <name>Zn(2+)</name>
        <dbReference type="ChEBI" id="CHEBI:29105"/>
        <label>2</label>
    </ligand>
</feature>
<feature type="zinc finger region" description="CR-type" evidence="12">
    <location>
        <begin position="135"/>
        <end position="217"/>
    </location>
</feature>
<keyword evidence="4 11" id="KW-0677">Repeat</keyword>
<dbReference type="GO" id="GO:0005524">
    <property type="term" value="F:ATP binding"/>
    <property type="evidence" value="ECO:0007669"/>
    <property type="project" value="InterPro"/>
</dbReference>
<dbReference type="PRINTS" id="PR00625">
    <property type="entry name" value="JDOMAIN"/>
</dbReference>
<dbReference type="PROSITE" id="PS00636">
    <property type="entry name" value="DNAJ_1"/>
    <property type="match status" value="1"/>
</dbReference>
<evidence type="ECO:0000256" key="12">
    <source>
        <dbReference type="PROSITE-ProRule" id="PRU00546"/>
    </source>
</evidence>
<protein>
    <recommendedName>
        <fullName evidence="10 11">Chaperone protein DnaJ</fullName>
    </recommendedName>
</protein>
<keyword evidence="3 11" id="KW-0479">Metal-binding</keyword>
<dbReference type="InterPro" id="IPR002939">
    <property type="entry name" value="DnaJ_C"/>
</dbReference>
<feature type="repeat" description="CXXCXGXG motif" evidence="11">
    <location>
        <begin position="148"/>
        <end position="155"/>
    </location>
</feature>
<name>A0A0G1PNT6_9BACT</name>
<feature type="binding site" evidence="11">
    <location>
        <position position="208"/>
    </location>
    <ligand>
        <name>Zn(2+)</name>
        <dbReference type="ChEBI" id="CHEBI:29105"/>
        <label>1</label>
    </ligand>
</feature>
<evidence type="ECO:0000256" key="7">
    <source>
        <dbReference type="ARBA" id="ARBA00023016"/>
    </source>
</evidence>
<dbReference type="PANTHER" id="PTHR43096:SF48">
    <property type="entry name" value="CHAPERONE PROTEIN DNAJ"/>
    <property type="match status" value="1"/>
</dbReference>
<dbReference type="FunFam" id="2.60.260.20:FF:000005">
    <property type="entry name" value="Chaperone protein dnaJ 1, mitochondrial"/>
    <property type="match status" value="1"/>
</dbReference>
<feature type="binding site" evidence="11">
    <location>
        <position position="151"/>
    </location>
    <ligand>
        <name>Zn(2+)</name>
        <dbReference type="ChEBI" id="CHEBI:29105"/>
        <label>1</label>
    </ligand>
</feature>
<evidence type="ECO:0000256" key="11">
    <source>
        <dbReference type="HAMAP-Rule" id="MF_01152"/>
    </source>
</evidence>
<evidence type="ECO:0000313" key="16">
    <source>
        <dbReference type="Proteomes" id="UP000034067"/>
    </source>
</evidence>
<feature type="binding site" evidence="11">
    <location>
        <position position="168"/>
    </location>
    <ligand>
        <name>Zn(2+)</name>
        <dbReference type="ChEBI" id="CHEBI:29105"/>
        <label>2</label>
    </ligand>
</feature>
<dbReference type="FunFam" id="2.10.230.10:FF:000002">
    <property type="entry name" value="Molecular chaperone DnaJ"/>
    <property type="match status" value="1"/>
</dbReference>
<comment type="subunit">
    <text evidence="11">Homodimer.</text>
</comment>
<dbReference type="InterPro" id="IPR001305">
    <property type="entry name" value="HSP_DnaJ_Cys-rich_dom"/>
</dbReference>
<dbReference type="GO" id="GO:0009408">
    <property type="term" value="P:response to heat"/>
    <property type="evidence" value="ECO:0007669"/>
    <property type="project" value="InterPro"/>
</dbReference>
<organism evidence="15 16">
    <name type="scientific">Candidatus Azambacteria bacterium GW2011_GWB1_46_27</name>
    <dbReference type="NCBI Taxonomy" id="1618617"/>
    <lineage>
        <taxon>Bacteria</taxon>
        <taxon>Candidatus Azamiibacteriota</taxon>
    </lineage>
</organism>
<feature type="binding site" evidence="11">
    <location>
        <position position="165"/>
    </location>
    <ligand>
        <name>Zn(2+)</name>
        <dbReference type="ChEBI" id="CHEBI:29105"/>
        <label>2</label>
    </ligand>
</feature>
<dbReference type="PROSITE" id="PS51188">
    <property type="entry name" value="ZF_CR"/>
    <property type="match status" value="1"/>
</dbReference>
<dbReference type="GO" id="GO:0006260">
    <property type="term" value="P:DNA replication"/>
    <property type="evidence" value="ECO:0007669"/>
    <property type="project" value="UniProtKB-KW"/>
</dbReference>
<accession>A0A0G1PNT6</accession>
<evidence type="ECO:0000256" key="2">
    <source>
        <dbReference type="ARBA" id="ARBA00022705"/>
    </source>
</evidence>
<comment type="function">
    <text evidence="11">Participates actively in the response to hyperosmotic and heat shock by preventing the aggregation of stress-denatured proteins and by disaggregating proteins, also in an autonomous, DnaK-independent fashion. Unfolded proteins bind initially to DnaJ; upon interaction with the DnaJ-bound protein, DnaK hydrolyzes its bound ATP, resulting in the formation of a stable complex. GrpE releases ADP from DnaK; ATP binding to DnaK triggers the release of the substrate protein, thus completing the reaction cycle. Several rounds of ATP-dependent interactions between DnaJ, DnaK and GrpE are required for fully efficient folding. Also involved, together with DnaK and GrpE, in the DNA replication of plasmids through activation of initiation proteins.</text>
</comment>
<dbReference type="Pfam" id="PF00684">
    <property type="entry name" value="DnaJ_CXXCXGXG"/>
    <property type="match status" value="1"/>
</dbReference>
<dbReference type="SUPFAM" id="SSF57938">
    <property type="entry name" value="DnaJ/Hsp40 cysteine-rich domain"/>
    <property type="match status" value="1"/>
</dbReference>
<keyword evidence="1 11" id="KW-0963">Cytoplasm</keyword>
<evidence type="ECO:0000259" key="13">
    <source>
        <dbReference type="PROSITE" id="PS50076"/>
    </source>
</evidence>
<dbReference type="InterPro" id="IPR012724">
    <property type="entry name" value="DnaJ"/>
</dbReference>
<comment type="similarity">
    <text evidence="9 11">Belongs to the DnaJ family.</text>
</comment>
<dbReference type="HAMAP" id="MF_01152">
    <property type="entry name" value="DnaJ"/>
    <property type="match status" value="1"/>
</dbReference>
<evidence type="ECO:0000256" key="3">
    <source>
        <dbReference type="ARBA" id="ARBA00022723"/>
    </source>
</evidence>
<feature type="binding site" evidence="11">
    <location>
        <position position="194"/>
    </location>
    <ligand>
        <name>Zn(2+)</name>
        <dbReference type="ChEBI" id="CHEBI:29105"/>
        <label>2</label>
    </ligand>
</feature>
<dbReference type="CDD" id="cd10719">
    <property type="entry name" value="DnaJ_zf"/>
    <property type="match status" value="1"/>
</dbReference>
<dbReference type="InterPro" id="IPR036869">
    <property type="entry name" value="J_dom_sf"/>
</dbReference>
<dbReference type="Gene3D" id="2.10.230.10">
    <property type="entry name" value="Heat shock protein DnaJ, cysteine-rich domain"/>
    <property type="match status" value="1"/>
</dbReference>
<evidence type="ECO:0000256" key="9">
    <source>
        <dbReference type="ARBA" id="ARBA00061004"/>
    </source>
</evidence>
<comment type="domain">
    <text evidence="11">The J domain is necessary and sufficient to stimulate DnaK ATPase activity. Zinc center 1 plays an important role in the autonomous, DnaK-independent chaperone activity of DnaJ. Zinc center 2 is essential for interaction with DnaK and for DnaJ activity.</text>
</comment>
<dbReference type="PATRIC" id="fig|1618617.3.peg.502"/>
<keyword evidence="6 11" id="KW-0862">Zinc</keyword>
<dbReference type="GO" id="GO:0008270">
    <property type="term" value="F:zinc ion binding"/>
    <property type="evidence" value="ECO:0007669"/>
    <property type="project" value="UniProtKB-UniRule"/>
</dbReference>
<comment type="subcellular location">
    <subcellularLocation>
        <location evidence="11">Cytoplasm</location>
    </subcellularLocation>
</comment>
<dbReference type="SUPFAM" id="SSF49493">
    <property type="entry name" value="HSP40/DnaJ peptide-binding domain"/>
    <property type="match status" value="2"/>
</dbReference>
<gene>
    <name evidence="11" type="primary">dnaJ</name>
    <name evidence="15" type="ORF">UX48_C0037G0005</name>
</gene>
<dbReference type="InterPro" id="IPR001623">
    <property type="entry name" value="DnaJ_domain"/>
</dbReference>
<comment type="caution">
    <text evidence="15">The sequence shown here is derived from an EMBL/GenBank/DDBJ whole genome shotgun (WGS) entry which is preliminary data.</text>
</comment>
<dbReference type="SMART" id="SM00271">
    <property type="entry name" value="DnaJ"/>
    <property type="match status" value="1"/>
</dbReference>
<evidence type="ECO:0000256" key="4">
    <source>
        <dbReference type="ARBA" id="ARBA00022737"/>
    </source>
</evidence>
<evidence type="ECO:0000256" key="6">
    <source>
        <dbReference type="ARBA" id="ARBA00022833"/>
    </source>
</evidence>
<comment type="cofactor">
    <cofactor evidence="11">
        <name>Zn(2+)</name>
        <dbReference type="ChEBI" id="CHEBI:29105"/>
    </cofactor>
    <text evidence="11">Binds 2 Zn(2+) ions per monomer.</text>
</comment>
<dbReference type="Gene3D" id="2.60.260.20">
    <property type="entry name" value="Urease metallochaperone UreE, N-terminal domain"/>
    <property type="match status" value="2"/>
</dbReference>
<evidence type="ECO:0000256" key="10">
    <source>
        <dbReference type="ARBA" id="ARBA00067609"/>
    </source>
</evidence>
<feature type="repeat" description="CXXCXGXG motif" evidence="11">
    <location>
        <begin position="191"/>
        <end position="198"/>
    </location>
</feature>
<sequence length="357" mass="39316">MSKDYYKILGVERGASDEELKKAYRKLAHQHHPDKAGGDETKFKEINEAYQVLSNKEKKAQYDQFGTTFEGGGGFQGGYGPSGFGGGRGFNFEEFDLGDIFGEFFGGRTQTRTKQRKGSDISVDLEIEFEQAAFGLKKEIQLKKLVSCAECSGSGAERGTSLKNCPKCHGSGEIRQTARSFFGSFSQVSSCRDCFGLGRVPEKACSNCRGEGVVRDIKTINISIPAGIEDGQIIKLERQGEAAPHEGVNGDFYVTVRVRPHKDFRRRGNDVYYELPVRFSQAVLGDKVSIPTLEGKIELMIPAGIESGKILKLSGLGIPHLHGRGKGDMLVKIQLITPHKLSRKQKDLLEELKKEGV</sequence>
<dbReference type="CDD" id="cd10747">
    <property type="entry name" value="DnaJ_C"/>
    <property type="match status" value="1"/>
</dbReference>
<dbReference type="Proteomes" id="UP000034067">
    <property type="component" value="Unassembled WGS sequence"/>
</dbReference>
<dbReference type="CDD" id="cd06257">
    <property type="entry name" value="DnaJ"/>
    <property type="match status" value="1"/>
</dbReference>
<dbReference type="EMBL" id="LCMJ01000037">
    <property type="protein sequence ID" value="KKU34431.1"/>
    <property type="molecule type" value="Genomic_DNA"/>
</dbReference>
<dbReference type="InterPro" id="IPR018253">
    <property type="entry name" value="DnaJ_domain_CS"/>
</dbReference>
<dbReference type="GO" id="GO:0042026">
    <property type="term" value="P:protein refolding"/>
    <property type="evidence" value="ECO:0007669"/>
    <property type="project" value="TreeGrafter"/>
</dbReference>
<reference evidence="15 16" key="1">
    <citation type="journal article" date="2015" name="Nature">
        <title>rRNA introns, odd ribosomes, and small enigmatic genomes across a large radiation of phyla.</title>
        <authorList>
            <person name="Brown C.T."/>
            <person name="Hug L.A."/>
            <person name="Thomas B.C."/>
            <person name="Sharon I."/>
            <person name="Castelle C.J."/>
            <person name="Singh A."/>
            <person name="Wilkins M.J."/>
            <person name="Williams K.H."/>
            <person name="Banfield J.F."/>
        </authorList>
    </citation>
    <scope>NUCLEOTIDE SEQUENCE [LARGE SCALE GENOMIC DNA]</scope>
</reference>
<dbReference type="PANTHER" id="PTHR43096">
    <property type="entry name" value="DNAJ HOMOLOG 1, MITOCHONDRIAL-RELATED"/>
    <property type="match status" value="1"/>
</dbReference>
<dbReference type="Pfam" id="PF00226">
    <property type="entry name" value="DnaJ"/>
    <property type="match status" value="1"/>
</dbReference>